<reference evidence="1" key="1">
    <citation type="submission" date="2014-05" db="EMBL/GenBank/DDBJ databases">
        <authorList>
            <person name="Chronopoulou M."/>
        </authorList>
    </citation>
    <scope>NUCLEOTIDE SEQUENCE</scope>
    <source>
        <tissue evidence="1">Whole organism</tissue>
    </source>
</reference>
<protein>
    <submittedName>
        <fullName evidence="1">Uncharacterized protein</fullName>
    </submittedName>
</protein>
<evidence type="ECO:0000313" key="1">
    <source>
        <dbReference type="EMBL" id="CDW25426.1"/>
    </source>
</evidence>
<proteinExistence type="predicted"/>
<sequence length="36" mass="4299">MFIVMMKYIICSYKETADFQLSNQLVRSRNLPFPLT</sequence>
<name>A0A0K2TIU2_LEPSM</name>
<organism evidence="1">
    <name type="scientific">Lepeophtheirus salmonis</name>
    <name type="common">Salmon louse</name>
    <name type="synonym">Caligus salmonis</name>
    <dbReference type="NCBI Taxonomy" id="72036"/>
    <lineage>
        <taxon>Eukaryota</taxon>
        <taxon>Metazoa</taxon>
        <taxon>Ecdysozoa</taxon>
        <taxon>Arthropoda</taxon>
        <taxon>Crustacea</taxon>
        <taxon>Multicrustacea</taxon>
        <taxon>Hexanauplia</taxon>
        <taxon>Copepoda</taxon>
        <taxon>Siphonostomatoida</taxon>
        <taxon>Caligidae</taxon>
        <taxon>Lepeophtheirus</taxon>
    </lineage>
</organism>
<accession>A0A0K2TIU2</accession>
<dbReference type="AlphaFoldDB" id="A0A0K2TIU2"/>
<dbReference type="EMBL" id="HACA01008065">
    <property type="protein sequence ID" value="CDW25426.1"/>
    <property type="molecule type" value="Transcribed_RNA"/>
</dbReference>